<dbReference type="GeneID" id="20642340"/>
<gene>
    <name evidence="1" type="ORF">PHYSODRAFT_303900</name>
</gene>
<dbReference type="AlphaFoldDB" id="G4ZYU2"/>
<reference evidence="1 2" key="1">
    <citation type="journal article" date="2006" name="Science">
        <title>Phytophthora genome sequences uncover evolutionary origins and mechanisms of pathogenesis.</title>
        <authorList>
            <person name="Tyler B.M."/>
            <person name="Tripathy S."/>
            <person name="Zhang X."/>
            <person name="Dehal P."/>
            <person name="Jiang R.H."/>
            <person name="Aerts A."/>
            <person name="Arredondo F.D."/>
            <person name="Baxter L."/>
            <person name="Bensasson D."/>
            <person name="Beynon J.L."/>
            <person name="Chapman J."/>
            <person name="Damasceno C.M."/>
            <person name="Dorrance A.E."/>
            <person name="Dou D."/>
            <person name="Dickerman A.W."/>
            <person name="Dubchak I.L."/>
            <person name="Garbelotto M."/>
            <person name="Gijzen M."/>
            <person name="Gordon S.G."/>
            <person name="Govers F."/>
            <person name="Grunwald N.J."/>
            <person name="Huang W."/>
            <person name="Ivors K.L."/>
            <person name="Jones R.W."/>
            <person name="Kamoun S."/>
            <person name="Krampis K."/>
            <person name="Lamour K.H."/>
            <person name="Lee M.K."/>
            <person name="McDonald W.H."/>
            <person name="Medina M."/>
            <person name="Meijer H.J."/>
            <person name="Nordberg E.K."/>
            <person name="Maclean D.J."/>
            <person name="Ospina-Giraldo M.D."/>
            <person name="Morris P.F."/>
            <person name="Phuntumart V."/>
            <person name="Putnam N.H."/>
            <person name="Rash S."/>
            <person name="Rose J.K."/>
            <person name="Sakihama Y."/>
            <person name="Salamov A.A."/>
            <person name="Savidor A."/>
            <person name="Scheuring C.F."/>
            <person name="Smith B.M."/>
            <person name="Sobral B.W."/>
            <person name="Terry A."/>
            <person name="Torto-Alalibo T.A."/>
            <person name="Win J."/>
            <person name="Xu Z."/>
            <person name="Zhang H."/>
            <person name="Grigoriev I.V."/>
            <person name="Rokhsar D.S."/>
            <person name="Boore J.L."/>
        </authorList>
    </citation>
    <scope>NUCLEOTIDE SEQUENCE [LARGE SCALE GENOMIC DNA]</scope>
    <source>
        <strain evidence="1 2">P6497</strain>
    </source>
</reference>
<sequence>MPPNAVLLVEASLAGRRHPDPRVRAHFGDGSNTSMTRYFNKYGLYDYSVGLITSVTPEDNGLVYTKINLLFNLKPAEIEMYRDTHVHKCGYTSRNFGIRGVELGSELIDGHGFPEGEVDL</sequence>
<dbReference type="InParanoid" id="G4ZYU2"/>
<name>G4ZYU2_PHYSP</name>
<accession>G4ZYU2</accession>
<keyword evidence="2" id="KW-1185">Reference proteome</keyword>
<dbReference type="KEGG" id="psoj:PHYSODRAFT_303900"/>
<dbReference type="RefSeq" id="XP_009532458.1">
    <property type="nucleotide sequence ID" value="XM_009534163.1"/>
</dbReference>
<organism evidence="1 2">
    <name type="scientific">Phytophthora sojae (strain P6497)</name>
    <name type="common">Soybean stem and root rot agent</name>
    <name type="synonym">Phytophthora megasperma f. sp. glycines</name>
    <dbReference type="NCBI Taxonomy" id="1094619"/>
    <lineage>
        <taxon>Eukaryota</taxon>
        <taxon>Sar</taxon>
        <taxon>Stramenopiles</taxon>
        <taxon>Oomycota</taxon>
        <taxon>Peronosporomycetes</taxon>
        <taxon>Peronosporales</taxon>
        <taxon>Peronosporaceae</taxon>
        <taxon>Phytophthora</taxon>
    </lineage>
</organism>
<evidence type="ECO:0000313" key="1">
    <source>
        <dbReference type="EMBL" id="EGZ12125.1"/>
    </source>
</evidence>
<dbReference type="Proteomes" id="UP000002640">
    <property type="component" value="Unassembled WGS sequence"/>
</dbReference>
<dbReference type="EMBL" id="JH159157">
    <property type="protein sequence ID" value="EGZ12125.1"/>
    <property type="molecule type" value="Genomic_DNA"/>
</dbReference>
<evidence type="ECO:0000313" key="2">
    <source>
        <dbReference type="Proteomes" id="UP000002640"/>
    </source>
</evidence>
<proteinExistence type="predicted"/>
<protein>
    <submittedName>
        <fullName evidence="1">Uncharacterized protein</fullName>
    </submittedName>
</protein>